<dbReference type="Pfam" id="PF12833">
    <property type="entry name" value="HTH_18"/>
    <property type="match status" value="1"/>
</dbReference>
<dbReference type="InterPro" id="IPR011006">
    <property type="entry name" value="CheY-like_superfamily"/>
</dbReference>
<feature type="domain" description="Response regulatory" evidence="10">
    <location>
        <begin position="1070"/>
        <end position="1185"/>
    </location>
</feature>
<dbReference type="InterPro" id="IPR009057">
    <property type="entry name" value="Homeodomain-like_sf"/>
</dbReference>
<dbReference type="InterPro" id="IPR018060">
    <property type="entry name" value="HTH_AraC"/>
</dbReference>
<dbReference type="PROSITE" id="PS01124">
    <property type="entry name" value="HTH_ARAC_FAMILY_2"/>
    <property type="match status" value="1"/>
</dbReference>
<keyword evidence="3 7" id="KW-0597">Phosphoprotein</keyword>
<dbReference type="SUPFAM" id="SSF47384">
    <property type="entry name" value="Homodimeric domain of signal transducing histidine kinase"/>
    <property type="match status" value="1"/>
</dbReference>
<dbReference type="InterPro" id="IPR005467">
    <property type="entry name" value="His_kinase_dom"/>
</dbReference>
<reference evidence="11 12" key="1">
    <citation type="submission" date="2018-12" db="EMBL/GenBank/DDBJ databases">
        <title>Flavobacterium sp. nov., isolated from glacier ice.</title>
        <authorList>
            <person name="Liu Q."/>
            <person name="Xin Y.-H."/>
        </authorList>
    </citation>
    <scope>NUCLEOTIDE SEQUENCE [LARGE SCALE GENOMIC DNA]</scope>
    <source>
        <strain evidence="11 12">RB1N8</strain>
    </source>
</reference>
<comment type="caution">
    <text evidence="11">The sequence shown here is derived from an EMBL/GenBank/DDBJ whole genome shotgun (WGS) entry which is preliminary data.</text>
</comment>
<dbReference type="PROSITE" id="PS50109">
    <property type="entry name" value="HIS_KIN"/>
    <property type="match status" value="1"/>
</dbReference>
<dbReference type="SMART" id="SM00448">
    <property type="entry name" value="REC"/>
    <property type="match status" value="1"/>
</dbReference>
<dbReference type="GO" id="GO:0043565">
    <property type="term" value="F:sequence-specific DNA binding"/>
    <property type="evidence" value="ECO:0007669"/>
    <property type="project" value="InterPro"/>
</dbReference>
<keyword evidence="6" id="KW-0804">Transcription</keyword>
<dbReference type="PANTHER" id="PTHR43547:SF2">
    <property type="entry name" value="HYBRID SIGNAL TRANSDUCTION HISTIDINE KINASE C"/>
    <property type="match status" value="1"/>
</dbReference>
<evidence type="ECO:0000313" key="11">
    <source>
        <dbReference type="EMBL" id="RTZ07834.1"/>
    </source>
</evidence>
<organism evidence="11 12">
    <name type="scientific">Flavobacterium bomense</name>
    <dbReference type="NCBI Taxonomy" id="2497483"/>
    <lineage>
        <taxon>Bacteria</taxon>
        <taxon>Pseudomonadati</taxon>
        <taxon>Bacteroidota</taxon>
        <taxon>Flavobacteriia</taxon>
        <taxon>Flavobacteriales</taxon>
        <taxon>Flavobacteriaceae</taxon>
        <taxon>Flavobacterium</taxon>
    </lineage>
</organism>
<keyword evidence="12" id="KW-1185">Reference proteome</keyword>
<comment type="catalytic activity">
    <reaction evidence="1">
        <text>ATP + protein L-histidine = ADP + protein N-phospho-L-histidine.</text>
        <dbReference type="EC" id="2.7.13.3"/>
    </reaction>
</comment>
<accession>A0A3S0PKI7</accession>
<dbReference type="PANTHER" id="PTHR43547">
    <property type="entry name" value="TWO-COMPONENT HISTIDINE KINASE"/>
    <property type="match status" value="1"/>
</dbReference>
<sequence length="1321" mass="151222">MKKYIVHLFIIYFLTNSSFGQEFYFKKYKSENGLSHNTVLSSLQDKKGFMWFGTKDGLNRFDGYTFKTFRNDTNSPNSIGSNFIECLHEYNGQLWVGTNNGLFKYNEKAEDFSLLRKSLNKPIVDIENDNDGNLWYIADLTLFKYTIATKKTVSYKNKLLFNVEEITRAPDGRIWVAFNNNLYGYNKETNSFKKISINISTKNKLPINISKIICEGENNIFIGTQNSGVLVYHIRNNSIKRLRLHNGEPLYIRDFLKINPNELWIATESGLIIYNLKSSRYKNLTKSYNNPYSISDNAVYSLTADSEGGVWIGTYFGGINYYPKQYIQFKKYYPKLGENSISGNAVREIRSDPNGNLWIGTEDAGLNKFNPKTGLFTNYDLSKNSNLLTHNNIHGLLIKENKLWIGTFDRGIDIMDTDTGKVIKHYSVGDGHGLSSNFVYTLYQNISKQIFVITSTGIQTYDAGKDKFINIKGFAERVFYTSFMEDKKGILWAGTYWDGLISYNPRTNKRIVFKQNKDNSKSISNNAINGIFQDYKNDLWIATENGLNLYNYKSNEFKNYTTKDGFPSNVFYSIISGEKNILWISTSKGLVEFDQESKKIKVYTEDNGLLNNQFNYNSAYKDKNGMIYFGSTSGMVAFNPKRFLKNTFRPSIFLTGIEILGKESSGKTSISTYNNSITNNEEITLYPDENSFNLDFTSLSYTAPEMVKYWYKLEGSTSDWISLGKRHKVYFSGLSSGNYVFKVKALNVNGIWSKSSPVQITILPPLWKSNLAYVFYICILIVLCFQGFRFYHNRIKLRNSYLLTELNNKKEKELYNAKIEFFTNISHEIRTPLSLIKGPLEKLLDKVDPGTEIKENLSIMDKNVSRLLNLVSQLLDFRKTELENVSLTFVKTNISDLVRETYTQFSQIIKSKNIYFELKLETDDLIAFVDAEVLTKILSNLFNNAIKYSKSNIILSLSKKEGYFKLTIKNDGKLIPSHLRNKIFEPFFRAPGTENQSGTGIGLALAYSLVKLHKGKLKLDTNDAAMNSFVLKLPIHQDKEFDFDNVKKSDIKVEDDFSTHKLKIENNKPTILLIEDNEDLLDFVAKDLMDTYTIIKSTNAIQALDIVDNESIQLIISDVMMPEMDGFTFCEKMKTNISTSHIPIILLTAKISLGARIEGLESGADAYIDKPFSMGYLKVQVSNLLDNRRNIIDHYSSSPLAHIRTMAHTSVDENFIKRLDGIIISNISDSNLSVDTLALNMNMSRSTLYRKINSVTNLTPLDLINITRLKKAAELLKTGSYKIYQIAEMVGFNSQVSFGRSFQRQFNMTPSEYIKFEIKQQ</sequence>
<dbReference type="InterPro" id="IPR011110">
    <property type="entry name" value="Reg_prop"/>
</dbReference>
<dbReference type="Pfam" id="PF07495">
    <property type="entry name" value="Y_Y_Y"/>
    <property type="match status" value="1"/>
</dbReference>
<dbReference type="SMART" id="SM00388">
    <property type="entry name" value="HisKA"/>
    <property type="match status" value="1"/>
</dbReference>
<dbReference type="InterPro" id="IPR013783">
    <property type="entry name" value="Ig-like_fold"/>
</dbReference>
<dbReference type="CDD" id="cd17574">
    <property type="entry name" value="REC_OmpR"/>
    <property type="match status" value="1"/>
</dbReference>
<dbReference type="SUPFAM" id="SSF63829">
    <property type="entry name" value="Calcium-dependent phosphotriesterase"/>
    <property type="match status" value="2"/>
</dbReference>
<dbReference type="InterPro" id="IPR011123">
    <property type="entry name" value="Y_Y_Y"/>
</dbReference>
<dbReference type="InterPro" id="IPR001789">
    <property type="entry name" value="Sig_transdc_resp-reg_receiver"/>
</dbReference>
<evidence type="ECO:0000256" key="1">
    <source>
        <dbReference type="ARBA" id="ARBA00000085"/>
    </source>
</evidence>
<dbReference type="CDD" id="cd00082">
    <property type="entry name" value="HisKA"/>
    <property type="match status" value="1"/>
</dbReference>
<dbReference type="Pfam" id="PF07494">
    <property type="entry name" value="Reg_prop"/>
    <property type="match status" value="4"/>
</dbReference>
<feature type="modified residue" description="4-aspartylphosphate" evidence="7">
    <location>
        <position position="1118"/>
    </location>
</feature>
<evidence type="ECO:0000256" key="5">
    <source>
        <dbReference type="ARBA" id="ARBA00023125"/>
    </source>
</evidence>
<dbReference type="SMART" id="SM00387">
    <property type="entry name" value="HATPase_c"/>
    <property type="match status" value="1"/>
</dbReference>
<dbReference type="SUPFAM" id="SSF50998">
    <property type="entry name" value="Quinoprotein alcohol dehydrogenase-like"/>
    <property type="match status" value="1"/>
</dbReference>
<name>A0A3S0PKI7_9FLAO</name>
<dbReference type="SUPFAM" id="SSF52172">
    <property type="entry name" value="CheY-like"/>
    <property type="match status" value="1"/>
</dbReference>
<dbReference type="EMBL" id="RYDJ01000001">
    <property type="protein sequence ID" value="RTZ07834.1"/>
    <property type="molecule type" value="Genomic_DNA"/>
</dbReference>
<proteinExistence type="predicted"/>
<dbReference type="Pfam" id="PF00072">
    <property type="entry name" value="Response_reg"/>
    <property type="match status" value="1"/>
</dbReference>
<evidence type="ECO:0000256" key="6">
    <source>
        <dbReference type="ARBA" id="ARBA00023163"/>
    </source>
</evidence>
<feature type="domain" description="Histidine kinase" evidence="9">
    <location>
        <begin position="824"/>
        <end position="1037"/>
    </location>
</feature>
<evidence type="ECO:0000259" key="9">
    <source>
        <dbReference type="PROSITE" id="PS50109"/>
    </source>
</evidence>
<dbReference type="SUPFAM" id="SSF55874">
    <property type="entry name" value="ATPase domain of HSP90 chaperone/DNA topoisomerase II/histidine kinase"/>
    <property type="match status" value="1"/>
</dbReference>
<keyword evidence="5" id="KW-0238">DNA-binding</keyword>
<dbReference type="Pfam" id="PF00512">
    <property type="entry name" value="HisKA"/>
    <property type="match status" value="1"/>
</dbReference>
<dbReference type="InterPro" id="IPR018062">
    <property type="entry name" value="HTH_AraC-typ_CS"/>
</dbReference>
<evidence type="ECO:0000313" key="12">
    <source>
        <dbReference type="Proteomes" id="UP000280825"/>
    </source>
</evidence>
<evidence type="ECO:0000256" key="3">
    <source>
        <dbReference type="ARBA" id="ARBA00022553"/>
    </source>
</evidence>
<dbReference type="PROSITE" id="PS50110">
    <property type="entry name" value="RESPONSE_REGULATORY"/>
    <property type="match status" value="1"/>
</dbReference>
<dbReference type="Gene3D" id="2.130.10.10">
    <property type="entry name" value="YVTN repeat-like/Quinoprotein amine dehydrogenase"/>
    <property type="match status" value="2"/>
</dbReference>
<dbReference type="SUPFAM" id="SSF46689">
    <property type="entry name" value="Homeodomain-like"/>
    <property type="match status" value="1"/>
</dbReference>
<dbReference type="InterPro" id="IPR003661">
    <property type="entry name" value="HisK_dim/P_dom"/>
</dbReference>
<dbReference type="SMART" id="SM00342">
    <property type="entry name" value="HTH_ARAC"/>
    <property type="match status" value="1"/>
</dbReference>
<keyword evidence="11" id="KW-0418">Kinase</keyword>
<dbReference type="PRINTS" id="PR00344">
    <property type="entry name" value="BCTRLSENSOR"/>
</dbReference>
<dbReference type="Pfam" id="PF02518">
    <property type="entry name" value="HATPase_c"/>
    <property type="match status" value="1"/>
</dbReference>
<dbReference type="Gene3D" id="3.40.50.2300">
    <property type="match status" value="1"/>
</dbReference>
<dbReference type="FunFam" id="1.10.287.130:FF:000045">
    <property type="entry name" value="Two-component system sensor histidine kinase/response regulator"/>
    <property type="match status" value="1"/>
</dbReference>
<dbReference type="InterPro" id="IPR004358">
    <property type="entry name" value="Sig_transdc_His_kin-like_C"/>
</dbReference>
<keyword evidence="4" id="KW-0805">Transcription regulation</keyword>
<dbReference type="InterPro" id="IPR036097">
    <property type="entry name" value="HisK_dim/P_sf"/>
</dbReference>
<evidence type="ECO:0000259" key="8">
    <source>
        <dbReference type="PROSITE" id="PS01124"/>
    </source>
</evidence>
<dbReference type="RefSeq" id="WP_126561275.1">
    <property type="nucleotide sequence ID" value="NZ_RYDJ01000001.1"/>
</dbReference>
<dbReference type="GO" id="GO:0000155">
    <property type="term" value="F:phosphorelay sensor kinase activity"/>
    <property type="evidence" value="ECO:0007669"/>
    <property type="project" value="InterPro"/>
</dbReference>
<protein>
    <recommendedName>
        <fullName evidence="2">histidine kinase</fullName>
        <ecNumber evidence="2">2.7.13.3</ecNumber>
    </recommendedName>
</protein>
<dbReference type="GO" id="GO:0003700">
    <property type="term" value="F:DNA-binding transcription factor activity"/>
    <property type="evidence" value="ECO:0007669"/>
    <property type="project" value="InterPro"/>
</dbReference>
<keyword evidence="11" id="KW-0808">Transferase</keyword>
<dbReference type="Gene3D" id="1.10.287.130">
    <property type="match status" value="1"/>
</dbReference>
<dbReference type="Gene3D" id="2.60.40.10">
    <property type="entry name" value="Immunoglobulins"/>
    <property type="match status" value="1"/>
</dbReference>
<evidence type="ECO:0000256" key="7">
    <source>
        <dbReference type="PROSITE-ProRule" id="PRU00169"/>
    </source>
</evidence>
<dbReference type="PROSITE" id="PS00041">
    <property type="entry name" value="HTH_ARAC_FAMILY_1"/>
    <property type="match status" value="1"/>
</dbReference>
<dbReference type="Proteomes" id="UP000280825">
    <property type="component" value="Unassembled WGS sequence"/>
</dbReference>
<evidence type="ECO:0000259" key="10">
    <source>
        <dbReference type="PROSITE" id="PS50110"/>
    </source>
</evidence>
<evidence type="ECO:0000256" key="2">
    <source>
        <dbReference type="ARBA" id="ARBA00012438"/>
    </source>
</evidence>
<dbReference type="Gene3D" id="1.10.10.60">
    <property type="entry name" value="Homeodomain-like"/>
    <property type="match status" value="1"/>
</dbReference>
<gene>
    <name evidence="11" type="ORF">EKL98_00515</name>
</gene>
<dbReference type="InterPro" id="IPR011047">
    <property type="entry name" value="Quinoprotein_ADH-like_sf"/>
</dbReference>
<dbReference type="InterPro" id="IPR015943">
    <property type="entry name" value="WD40/YVTN_repeat-like_dom_sf"/>
</dbReference>
<evidence type="ECO:0000256" key="4">
    <source>
        <dbReference type="ARBA" id="ARBA00023015"/>
    </source>
</evidence>
<feature type="domain" description="HTH araC/xylS-type" evidence="8">
    <location>
        <begin position="1217"/>
        <end position="1316"/>
    </location>
</feature>
<dbReference type="EC" id="2.7.13.3" evidence="2"/>
<dbReference type="Gene3D" id="3.30.565.10">
    <property type="entry name" value="Histidine kinase-like ATPase, C-terminal domain"/>
    <property type="match status" value="1"/>
</dbReference>
<dbReference type="InterPro" id="IPR003594">
    <property type="entry name" value="HATPase_dom"/>
</dbReference>
<dbReference type="InterPro" id="IPR036890">
    <property type="entry name" value="HATPase_C_sf"/>
</dbReference>